<evidence type="ECO:0000313" key="2">
    <source>
        <dbReference type="EMBL" id="RKO89983.1"/>
    </source>
</evidence>
<sequence length="228" mass="24971">MLSCLAYRLDHVDHQLLHRGLHSSAWKMSPARPAGSPAAAPAPTWRAPSPCGRPQITGRSHRRTIRGWAADALHPPRSRTPISLSRYLSVRALLQELQYRRRRAIDLKEHPPKNEPGLVGFNYRARGSRAGSSASKLQPMNAIGGTTAVETGGEGCGPGLDRVDSLRQPVQGSGPHCRERSQLDRVRPLCLEAGDGTRATCGCETEPRLRVVVDRIDRVIREGGYTGR</sequence>
<feature type="compositionally biased region" description="Low complexity" evidence="1">
    <location>
        <begin position="30"/>
        <end position="50"/>
    </location>
</feature>
<dbReference type="EMBL" id="KZ995786">
    <property type="protein sequence ID" value="RKO89983.1"/>
    <property type="molecule type" value="Genomic_DNA"/>
</dbReference>
<evidence type="ECO:0000256" key="1">
    <source>
        <dbReference type="SAM" id="MobiDB-lite"/>
    </source>
</evidence>
<protein>
    <submittedName>
        <fullName evidence="2">Uncharacterized protein</fullName>
    </submittedName>
</protein>
<accession>A0A4P9WE63</accession>
<organism evidence="2 3">
    <name type="scientific">Blyttiomyces helicus</name>
    <dbReference type="NCBI Taxonomy" id="388810"/>
    <lineage>
        <taxon>Eukaryota</taxon>
        <taxon>Fungi</taxon>
        <taxon>Fungi incertae sedis</taxon>
        <taxon>Chytridiomycota</taxon>
        <taxon>Chytridiomycota incertae sedis</taxon>
        <taxon>Chytridiomycetes</taxon>
        <taxon>Chytridiomycetes incertae sedis</taxon>
        <taxon>Blyttiomyces</taxon>
    </lineage>
</organism>
<name>A0A4P9WE63_9FUNG</name>
<keyword evidence="3" id="KW-1185">Reference proteome</keyword>
<gene>
    <name evidence="2" type="ORF">BDK51DRAFT_41069</name>
</gene>
<proteinExistence type="predicted"/>
<feature type="region of interest" description="Disordered" evidence="1">
    <location>
        <begin position="28"/>
        <end position="61"/>
    </location>
</feature>
<evidence type="ECO:0000313" key="3">
    <source>
        <dbReference type="Proteomes" id="UP000269721"/>
    </source>
</evidence>
<dbReference type="Proteomes" id="UP000269721">
    <property type="component" value="Unassembled WGS sequence"/>
</dbReference>
<dbReference type="AlphaFoldDB" id="A0A4P9WE63"/>
<reference evidence="3" key="1">
    <citation type="journal article" date="2018" name="Nat. Microbiol.">
        <title>Leveraging single-cell genomics to expand the fungal tree of life.</title>
        <authorList>
            <person name="Ahrendt S.R."/>
            <person name="Quandt C.A."/>
            <person name="Ciobanu D."/>
            <person name="Clum A."/>
            <person name="Salamov A."/>
            <person name="Andreopoulos B."/>
            <person name="Cheng J.F."/>
            <person name="Woyke T."/>
            <person name="Pelin A."/>
            <person name="Henrissat B."/>
            <person name="Reynolds N.K."/>
            <person name="Benny G.L."/>
            <person name="Smith M.E."/>
            <person name="James T.Y."/>
            <person name="Grigoriev I.V."/>
        </authorList>
    </citation>
    <scope>NUCLEOTIDE SEQUENCE [LARGE SCALE GENOMIC DNA]</scope>
</reference>